<evidence type="ECO:0000256" key="1">
    <source>
        <dbReference type="SAM" id="Phobius"/>
    </source>
</evidence>
<proteinExistence type="predicted"/>
<accession>A0AAJ2NTW4</accession>
<organism evidence="2 3">
    <name type="scientific">Alkalihalophilus pseudofirmus</name>
    <name type="common">Bacillus pseudofirmus</name>
    <dbReference type="NCBI Taxonomy" id="79885"/>
    <lineage>
        <taxon>Bacteria</taxon>
        <taxon>Bacillati</taxon>
        <taxon>Bacillota</taxon>
        <taxon>Bacilli</taxon>
        <taxon>Bacillales</taxon>
        <taxon>Bacillaceae</taxon>
        <taxon>Alkalihalophilus</taxon>
    </lineage>
</organism>
<dbReference type="AlphaFoldDB" id="A0AAJ2NTW4"/>
<feature type="non-terminal residue" evidence="2">
    <location>
        <position position="1"/>
    </location>
</feature>
<evidence type="ECO:0000313" key="3">
    <source>
        <dbReference type="Proteomes" id="UP001285636"/>
    </source>
</evidence>
<feature type="transmembrane region" description="Helical" evidence="1">
    <location>
        <begin position="12"/>
        <end position="38"/>
    </location>
</feature>
<comment type="caution">
    <text evidence="2">The sequence shown here is derived from an EMBL/GenBank/DDBJ whole genome shotgun (WGS) entry which is preliminary data.</text>
</comment>
<evidence type="ECO:0000313" key="2">
    <source>
        <dbReference type="EMBL" id="MDV2888605.1"/>
    </source>
</evidence>
<dbReference type="EMBL" id="JAWJAY010001725">
    <property type="protein sequence ID" value="MDV2888605.1"/>
    <property type="molecule type" value="Genomic_DNA"/>
</dbReference>
<gene>
    <name evidence="2" type="ORF">RYX45_25935</name>
</gene>
<protein>
    <submittedName>
        <fullName evidence="2">Protoheme IX farnesyltransferase</fullName>
    </submittedName>
</protein>
<sequence length="75" mass="8528">YGFEMTKRQMAVYIACLLPLPFYLGSLGITFVVLATLMNVGWLAVSIYGFFAKDDKKWANVMFLCSVNYITILFV</sequence>
<name>A0AAJ2NTW4_ALKPS</name>
<dbReference type="Proteomes" id="UP001285636">
    <property type="component" value="Unassembled WGS sequence"/>
</dbReference>
<feature type="non-terminal residue" evidence="2">
    <location>
        <position position="75"/>
    </location>
</feature>
<reference evidence="2" key="1">
    <citation type="submission" date="2023-10" db="EMBL/GenBank/DDBJ databases">
        <title>Screening of Alkalihalophilus pseudofirmusBZ-TG-HK211 and Its Alleviation of Salt Stress on Rapeseed Growth.</title>
        <authorList>
            <person name="Zhao B."/>
            <person name="Guo T."/>
        </authorList>
    </citation>
    <scope>NUCLEOTIDE SEQUENCE</scope>
    <source>
        <strain evidence="2">BZ-TG-HK211</strain>
    </source>
</reference>
<keyword evidence="1" id="KW-0812">Transmembrane</keyword>
<keyword evidence="1" id="KW-1133">Transmembrane helix</keyword>
<keyword evidence="1" id="KW-0472">Membrane</keyword>